<dbReference type="GO" id="GO:0003676">
    <property type="term" value="F:nucleic acid binding"/>
    <property type="evidence" value="ECO:0007669"/>
    <property type="project" value="InterPro"/>
</dbReference>
<feature type="domain" description="S1 motif" evidence="6">
    <location>
        <begin position="630"/>
        <end position="695"/>
    </location>
</feature>
<evidence type="ECO:0000256" key="1">
    <source>
        <dbReference type="ARBA" id="ARBA00005638"/>
    </source>
</evidence>
<evidence type="ECO:0000313" key="7">
    <source>
        <dbReference type="EMBL" id="CAE7862395.1"/>
    </source>
</evidence>
<comment type="similarity">
    <text evidence="1">Belongs to the HMBS family.</text>
</comment>
<keyword evidence="8" id="KW-1185">Reference proteome</keyword>
<dbReference type="EMBL" id="CAJNJA010057486">
    <property type="protein sequence ID" value="CAE7862395.1"/>
    <property type="molecule type" value="Genomic_DNA"/>
</dbReference>
<feature type="compositionally biased region" description="Acidic residues" evidence="5">
    <location>
        <begin position="404"/>
        <end position="413"/>
    </location>
</feature>
<feature type="region of interest" description="Disordered" evidence="5">
    <location>
        <begin position="476"/>
        <end position="504"/>
    </location>
</feature>
<dbReference type="SUPFAM" id="SSF53850">
    <property type="entry name" value="Periplasmic binding protein-like II"/>
    <property type="match status" value="1"/>
</dbReference>
<dbReference type="InterPro" id="IPR000860">
    <property type="entry name" value="HemC"/>
</dbReference>
<comment type="caution">
    <text evidence="7">The sequence shown here is derived from an EMBL/GenBank/DDBJ whole genome shotgun (WGS) entry which is preliminary data.</text>
</comment>
<dbReference type="Gene3D" id="3.40.190.10">
    <property type="entry name" value="Periplasmic binding protein-like II"/>
    <property type="match status" value="2"/>
</dbReference>
<keyword evidence="4" id="KW-0627">Porphyrin biosynthesis</keyword>
<dbReference type="InterPro" id="IPR012340">
    <property type="entry name" value="NA-bd_OB-fold"/>
</dbReference>
<keyword evidence="3" id="KW-0808">Transferase</keyword>
<dbReference type="InterPro" id="IPR022417">
    <property type="entry name" value="Porphobilin_deaminase_N"/>
</dbReference>
<dbReference type="PROSITE" id="PS50126">
    <property type="entry name" value="S1"/>
    <property type="match status" value="1"/>
</dbReference>
<dbReference type="SMART" id="SM00316">
    <property type="entry name" value="S1"/>
    <property type="match status" value="1"/>
</dbReference>
<dbReference type="SUPFAM" id="SSF50249">
    <property type="entry name" value="Nucleic acid-binding proteins"/>
    <property type="match status" value="1"/>
</dbReference>
<dbReference type="GO" id="GO:0006783">
    <property type="term" value="P:heme biosynthetic process"/>
    <property type="evidence" value="ECO:0007669"/>
    <property type="project" value="TreeGrafter"/>
</dbReference>
<dbReference type="Gene3D" id="2.40.50.140">
    <property type="entry name" value="Nucleic acid-binding proteins"/>
    <property type="match status" value="1"/>
</dbReference>
<dbReference type="CDD" id="cd00164">
    <property type="entry name" value="S1_like"/>
    <property type="match status" value="1"/>
</dbReference>
<evidence type="ECO:0000256" key="3">
    <source>
        <dbReference type="ARBA" id="ARBA00022679"/>
    </source>
</evidence>
<proteinExistence type="inferred from homology"/>
<dbReference type="GO" id="GO:0005737">
    <property type="term" value="C:cytoplasm"/>
    <property type="evidence" value="ECO:0007669"/>
    <property type="project" value="TreeGrafter"/>
</dbReference>
<dbReference type="Proteomes" id="UP000601435">
    <property type="component" value="Unassembled WGS sequence"/>
</dbReference>
<accession>A0A813AAQ7</accession>
<dbReference type="GO" id="GO:0004418">
    <property type="term" value="F:hydroxymethylbilane synthase activity"/>
    <property type="evidence" value="ECO:0007669"/>
    <property type="project" value="UniProtKB-EC"/>
</dbReference>
<reference evidence="7" key="1">
    <citation type="submission" date="2021-02" db="EMBL/GenBank/DDBJ databases">
        <authorList>
            <person name="Dougan E. K."/>
            <person name="Rhodes N."/>
            <person name="Thang M."/>
            <person name="Chan C."/>
        </authorList>
    </citation>
    <scope>NUCLEOTIDE SEQUENCE</scope>
</reference>
<protein>
    <recommendedName>
        <fullName evidence="2">hydroxymethylbilane synthase</fullName>
        <ecNumber evidence="2">2.5.1.61</ecNumber>
    </recommendedName>
</protein>
<evidence type="ECO:0000256" key="4">
    <source>
        <dbReference type="ARBA" id="ARBA00023244"/>
    </source>
</evidence>
<feature type="compositionally biased region" description="Low complexity" evidence="5">
    <location>
        <begin position="477"/>
        <end position="492"/>
    </location>
</feature>
<dbReference type="OrthoDB" id="564646at2759"/>
<evidence type="ECO:0000259" key="6">
    <source>
        <dbReference type="PROSITE" id="PS50126"/>
    </source>
</evidence>
<dbReference type="PANTHER" id="PTHR11557:SF0">
    <property type="entry name" value="PORPHOBILINOGEN DEAMINASE"/>
    <property type="match status" value="1"/>
</dbReference>
<dbReference type="InterPro" id="IPR003029">
    <property type="entry name" value="S1_domain"/>
</dbReference>
<dbReference type="AlphaFoldDB" id="A0A813AAQ7"/>
<sequence>MVTAVPVSRHHVCLRANECGKRASHAQRQELPLQPLVHRNSAWTVLAASTFMAPLKRRREGRPLQAAAGEVSAVSLDEEVVSHGTMNDDEPNTVLRYGVTNGSLLPWTGAKLPDLLPEVHFSGKVLPPEAAGCGPDQLAFLLSMLETEEVDFVIAPAKDVGLELPQGLVAAAVLREDARDAFVVRPQLAHVGSLSDLPPGSKVCVSGARRRMQLAARFPELCVEESKLPCQSVLRRLYSLDYDAVVAAAAGLHRTALRLSDEVSPLDIDELMPALCQGALTMLCRAKDEQIVSLLGACDDAAARTCVVAERSLMKKLGRLPDDAAVGGVAELRSGNRLSLNCMLVLPSIDSASPRILQAHKEDVVENREALVQSIVAELRNDAEVASFQGERPSAPIKAARAMEDDDDLEDDVQGSGLDSTEALPGLGAERLPISEFDCAGGTAYTGRVCAVLANRRGVLVDINCEIPAFWCPELVSSPSSSSSSSSRSGSSKSERTRSDPEELPRLGSEMEVYCCPRHSGCLRALREPPPRLARRAGVAPLRLEELRPGLGPWRAIVISATDDGTLVDFNCEIPGLLRSDQIHLRGEELRVYCHRVDVPVRMCIVSTVKETRAETSRRQLEDLISGDTSARIRGTVLRVTGSGVFVDVNCEVQGYLSPMDIDMMASTSLCKGYEVTVYVKSVNLVKRQVALSMFPMRKVRIINGQGLSEAA</sequence>
<dbReference type="EC" id="2.5.1.61" evidence="2"/>
<evidence type="ECO:0000313" key="8">
    <source>
        <dbReference type="Proteomes" id="UP000601435"/>
    </source>
</evidence>
<name>A0A813AAQ7_9DINO</name>
<feature type="compositionally biased region" description="Basic and acidic residues" evidence="5">
    <location>
        <begin position="493"/>
        <end position="504"/>
    </location>
</feature>
<dbReference type="PANTHER" id="PTHR11557">
    <property type="entry name" value="PORPHOBILINOGEN DEAMINASE"/>
    <property type="match status" value="1"/>
</dbReference>
<evidence type="ECO:0000256" key="5">
    <source>
        <dbReference type="SAM" id="MobiDB-lite"/>
    </source>
</evidence>
<organism evidence="7 8">
    <name type="scientific">Symbiodinium necroappetens</name>
    <dbReference type="NCBI Taxonomy" id="1628268"/>
    <lineage>
        <taxon>Eukaryota</taxon>
        <taxon>Sar</taxon>
        <taxon>Alveolata</taxon>
        <taxon>Dinophyceae</taxon>
        <taxon>Suessiales</taxon>
        <taxon>Symbiodiniaceae</taxon>
        <taxon>Symbiodinium</taxon>
    </lineage>
</organism>
<gene>
    <name evidence="7" type="primary">hemC</name>
    <name evidence="7" type="ORF">SNEC2469_LOCUS27368</name>
</gene>
<evidence type="ECO:0000256" key="2">
    <source>
        <dbReference type="ARBA" id="ARBA00012655"/>
    </source>
</evidence>
<dbReference type="Pfam" id="PF01379">
    <property type="entry name" value="Porphobil_deam"/>
    <property type="match status" value="1"/>
</dbReference>
<feature type="region of interest" description="Disordered" evidence="5">
    <location>
        <begin position="402"/>
        <end position="424"/>
    </location>
</feature>